<dbReference type="SUPFAM" id="SSF111038">
    <property type="entry name" value="YjbQ-like"/>
    <property type="match status" value="1"/>
</dbReference>
<dbReference type="InterPro" id="IPR035917">
    <property type="entry name" value="YjbQ-like_sf"/>
</dbReference>
<evidence type="ECO:0000313" key="2">
    <source>
        <dbReference type="EMBL" id="SPF48574.1"/>
    </source>
</evidence>
<dbReference type="PROSITE" id="PS01314">
    <property type="entry name" value="UPF0047"/>
    <property type="match status" value="1"/>
</dbReference>
<protein>
    <recommendedName>
        <fullName evidence="4">Secondary thiamine-phosphate synthase enzyme</fullName>
    </recommendedName>
</protein>
<dbReference type="Pfam" id="PF01894">
    <property type="entry name" value="YjbQ"/>
    <property type="match status" value="1"/>
</dbReference>
<dbReference type="EMBL" id="OMOD01000185">
    <property type="protein sequence ID" value="SPF48574.1"/>
    <property type="molecule type" value="Genomic_DNA"/>
</dbReference>
<dbReference type="AlphaFoldDB" id="A0A2U3L9G8"/>
<dbReference type="PIRSF" id="PIRSF004681">
    <property type="entry name" value="UCP004681"/>
    <property type="match status" value="1"/>
</dbReference>
<reference evidence="3" key="1">
    <citation type="submission" date="2018-02" db="EMBL/GenBank/DDBJ databases">
        <authorList>
            <person name="Hausmann B."/>
        </authorList>
    </citation>
    <scope>NUCLEOTIDE SEQUENCE [LARGE SCALE GENOMIC DNA]</scope>
    <source>
        <strain evidence="3">Peat soil MAG SbA1</strain>
    </source>
</reference>
<accession>A0A2U3L9G8</accession>
<name>A0A2U3L9G8_9BACT</name>
<comment type="similarity">
    <text evidence="1">Belongs to the UPF0047 family.</text>
</comment>
<dbReference type="Gene3D" id="2.60.120.460">
    <property type="entry name" value="YjbQ-like"/>
    <property type="match status" value="1"/>
</dbReference>
<dbReference type="PANTHER" id="PTHR30615">
    <property type="entry name" value="UNCHARACTERIZED PROTEIN YJBQ-RELATED"/>
    <property type="match status" value="1"/>
</dbReference>
<dbReference type="Proteomes" id="UP000238701">
    <property type="component" value="Unassembled WGS sequence"/>
</dbReference>
<evidence type="ECO:0008006" key="4">
    <source>
        <dbReference type="Google" id="ProtNLM"/>
    </source>
</evidence>
<organism evidence="2 3">
    <name type="scientific">Candidatus Sulfotelmatobacter kueseliae</name>
    <dbReference type="NCBI Taxonomy" id="2042962"/>
    <lineage>
        <taxon>Bacteria</taxon>
        <taxon>Pseudomonadati</taxon>
        <taxon>Acidobacteriota</taxon>
        <taxon>Terriglobia</taxon>
        <taxon>Terriglobales</taxon>
        <taxon>Candidatus Korobacteraceae</taxon>
        <taxon>Candidatus Sulfotelmatobacter</taxon>
    </lineage>
</organism>
<dbReference type="InterPro" id="IPR001602">
    <property type="entry name" value="UPF0047_YjbQ-like"/>
</dbReference>
<sequence>MDLGAHATGGVYWRFVSWNNPSNWCWIVSYQQQILIHTKGQGDMHDLTEPVAAIATSSGIQTGTVNIFNVGSTAAVGTIEFEPGLKQDLPAILDKLIPPSRQYGHEQAWHDGNAHSHLQATLLGPSLTVPISDGKLVLGTWQQIFHLECDVRGRQRTIVVTVIGD</sequence>
<gene>
    <name evidence="2" type="ORF">SBA1_870013</name>
</gene>
<evidence type="ECO:0000256" key="1">
    <source>
        <dbReference type="ARBA" id="ARBA00005534"/>
    </source>
</evidence>
<dbReference type="NCBIfam" id="TIGR00149">
    <property type="entry name" value="TIGR00149_YjbQ"/>
    <property type="match status" value="1"/>
</dbReference>
<evidence type="ECO:0000313" key="3">
    <source>
        <dbReference type="Proteomes" id="UP000238701"/>
    </source>
</evidence>
<dbReference type="PANTHER" id="PTHR30615:SF8">
    <property type="entry name" value="UPF0047 PROTEIN C4A8.02C"/>
    <property type="match status" value="1"/>
</dbReference>
<proteinExistence type="inferred from homology"/>